<sequence>MRQKLVVSLLRASLIMFAPLASIDAVGAAPMHPAIPTVTVASDQLLQVAQKKIPSLNGYRGYSSGRPGYIKSANGYWYPSRAFDDYTGSIGRPQSLGNSCSYGFAPTNGSSNCNY</sequence>
<reference evidence="1" key="2">
    <citation type="journal article" date="2016" name="Front. Microbiol.">
        <title>The Regulatory Protein RosR Affects Rhizobium leguminosarum bv. trifolii Protein Profiles, Cell Surface Properties, and Symbiosis with Clover.</title>
        <authorList>
            <person name="Rachwal K."/>
            <person name="Boguszewska A."/>
            <person name="Kopcinska J."/>
            <person name="Karas M."/>
            <person name="Tchorzewski M."/>
            <person name="Janczarek M."/>
        </authorList>
    </citation>
    <scope>NUCLEOTIDE SEQUENCE</scope>
    <source>
        <strain evidence="1">Rt24.2</strain>
    </source>
</reference>
<dbReference type="AlphaFoldDB" id="A0A1B8R495"/>
<dbReference type="EMBL" id="KX491317">
    <property type="protein sequence ID" value="AOO93681.1"/>
    <property type="molecule type" value="Genomic_DNA"/>
</dbReference>
<reference evidence="1" key="1">
    <citation type="journal article" date="2015" name="BMC Genomics">
        <title>Transcriptome profiling of a Rhizobium leguminosarum bv. trifolii rosR mutant reveals the role of the transcriptional regulator RosR in motility, synthesis of cell-surface components, and other cellular processes.</title>
        <authorList>
            <person name="Rachwal K."/>
            <person name="Matczynska E."/>
            <person name="Janczarek M."/>
        </authorList>
    </citation>
    <scope>NUCLEOTIDE SEQUENCE</scope>
    <source>
        <strain evidence="1">Rt24.2</strain>
    </source>
</reference>
<name>A0A1B8R495_RHILT</name>
<organism evidence="1">
    <name type="scientific">Rhizobium leguminosarum bv. trifolii</name>
    <dbReference type="NCBI Taxonomy" id="386"/>
    <lineage>
        <taxon>Bacteria</taxon>
        <taxon>Pseudomonadati</taxon>
        <taxon>Pseudomonadota</taxon>
        <taxon>Alphaproteobacteria</taxon>
        <taxon>Hyphomicrobiales</taxon>
        <taxon>Rhizobiaceae</taxon>
        <taxon>Rhizobium/Agrobacterium group</taxon>
        <taxon>Rhizobium</taxon>
    </lineage>
</organism>
<dbReference type="GeneID" id="61426018"/>
<dbReference type="RefSeq" id="WP_026230958.1">
    <property type="nucleotide sequence ID" value="NZ_CP050085.1"/>
</dbReference>
<proteinExistence type="predicted"/>
<protein>
    <submittedName>
        <fullName evidence="1">Cell surface protein</fullName>
    </submittedName>
</protein>
<accession>A0A1B8R495</accession>
<evidence type="ECO:0000313" key="1">
    <source>
        <dbReference type="EMBL" id="AOO93681.1"/>
    </source>
</evidence>